<keyword evidence="2" id="KW-0732">Signal</keyword>
<name>A0A497Y8T3_9SPHI</name>
<evidence type="ECO:0000313" key="3">
    <source>
        <dbReference type="EMBL" id="RLJ77368.1"/>
    </source>
</evidence>
<accession>A0A497Y8T3</accession>
<evidence type="ECO:0000256" key="1">
    <source>
        <dbReference type="SAM" id="MobiDB-lite"/>
    </source>
</evidence>
<feature type="signal peptide" evidence="2">
    <location>
        <begin position="1"/>
        <end position="24"/>
    </location>
</feature>
<dbReference type="AlphaFoldDB" id="A0A497Y8T3"/>
<feature type="compositionally biased region" description="Polar residues" evidence="1">
    <location>
        <begin position="80"/>
        <end position="101"/>
    </location>
</feature>
<dbReference type="OrthoDB" id="768196at2"/>
<proteinExistence type="predicted"/>
<protein>
    <submittedName>
        <fullName evidence="3">Uncharacterized protein</fullName>
    </submittedName>
</protein>
<evidence type="ECO:0000313" key="4">
    <source>
        <dbReference type="EMBL" id="TFB33413.1"/>
    </source>
</evidence>
<reference evidence="4 6" key="2">
    <citation type="submission" date="2019-03" db="EMBL/GenBank/DDBJ databases">
        <authorList>
            <person name="He R.-H."/>
        </authorList>
    </citation>
    <scope>NUCLEOTIDE SEQUENCE [LARGE SCALE GENOMIC DNA]</scope>
    <source>
        <strain evidence="4 6">DSM 19624</strain>
    </source>
</reference>
<gene>
    <name evidence="3" type="ORF">BCL90_2453</name>
    <name evidence="4" type="ORF">E3V97_05035</name>
</gene>
<sequence length="101" mass="10713">MKNLQKFAVALLVGIMAIGFSAFKASDKKVSGQFAEKTYYRVGANYVFPEPAGSCETLDNISCSITFSGDQLPSVESFPVGSTPTGAWTAEPSSNKGGYED</sequence>
<evidence type="ECO:0000256" key="2">
    <source>
        <dbReference type="SAM" id="SignalP"/>
    </source>
</evidence>
<organism evidence="3 5">
    <name type="scientific">Pedobacter alluvionis</name>
    <dbReference type="NCBI Taxonomy" id="475253"/>
    <lineage>
        <taxon>Bacteria</taxon>
        <taxon>Pseudomonadati</taxon>
        <taxon>Bacteroidota</taxon>
        <taxon>Sphingobacteriia</taxon>
        <taxon>Sphingobacteriales</taxon>
        <taxon>Sphingobacteriaceae</taxon>
        <taxon>Pedobacter</taxon>
    </lineage>
</organism>
<dbReference type="EMBL" id="SOPX01000001">
    <property type="protein sequence ID" value="TFB33413.1"/>
    <property type="molecule type" value="Genomic_DNA"/>
</dbReference>
<evidence type="ECO:0000313" key="5">
    <source>
        <dbReference type="Proteomes" id="UP000273898"/>
    </source>
</evidence>
<dbReference type="Proteomes" id="UP000297429">
    <property type="component" value="Unassembled WGS sequence"/>
</dbReference>
<keyword evidence="6" id="KW-1185">Reference proteome</keyword>
<evidence type="ECO:0000313" key="6">
    <source>
        <dbReference type="Proteomes" id="UP000297429"/>
    </source>
</evidence>
<comment type="caution">
    <text evidence="3">The sequence shown here is derived from an EMBL/GenBank/DDBJ whole genome shotgun (WGS) entry which is preliminary data.</text>
</comment>
<dbReference type="RefSeq" id="WP_121284126.1">
    <property type="nucleotide sequence ID" value="NZ_RCCK01000011.1"/>
</dbReference>
<dbReference type="EMBL" id="RCCK01000011">
    <property type="protein sequence ID" value="RLJ77368.1"/>
    <property type="molecule type" value="Genomic_DNA"/>
</dbReference>
<reference evidence="3 5" key="1">
    <citation type="submission" date="2018-10" db="EMBL/GenBank/DDBJ databases">
        <title>Genomic Encyclopedia of Archaeal and Bacterial Type Strains, Phase II (KMG-II): from individual species to whole genera.</title>
        <authorList>
            <person name="Goeker M."/>
        </authorList>
    </citation>
    <scope>NUCLEOTIDE SEQUENCE [LARGE SCALE GENOMIC DNA]</scope>
    <source>
        <strain evidence="3 5">DSM 19624</strain>
    </source>
</reference>
<feature type="chain" id="PRO_5043736299" evidence="2">
    <location>
        <begin position="25"/>
        <end position="101"/>
    </location>
</feature>
<feature type="region of interest" description="Disordered" evidence="1">
    <location>
        <begin position="77"/>
        <end position="101"/>
    </location>
</feature>
<dbReference type="Proteomes" id="UP000273898">
    <property type="component" value="Unassembled WGS sequence"/>
</dbReference>